<evidence type="ECO:0000256" key="1">
    <source>
        <dbReference type="ARBA" id="ARBA00022450"/>
    </source>
</evidence>
<evidence type="ECO:0000259" key="3">
    <source>
        <dbReference type="PROSITE" id="PS50075"/>
    </source>
</evidence>
<feature type="domain" description="Carrier" evidence="3">
    <location>
        <begin position="1"/>
        <end position="72"/>
    </location>
</feature>
<dbReference type="PANTHER" id="PTHR45527">
    <property type="entry name" value="NONRIBOSOMAL PEPTIDE SYNTHETASE"/>
    <property type="match status" value="1"/>
</dbReference>
<evidence type="ECO:0000256" key="2">
    <source>
        <dbReference type="ARBA" id="ARBA00022553"/>
    </source>
</evidence>
<comment type="caution">
    <text evidence="4">The sequence shown here is derived from an EMBL/GenBank/DDBJ whole genome shotgun (WGS) entry which is preliminary data.</text>
</comment>
<dbReference type="SMART" id="SM00823">
    <property type="entry name" value="PKS_PP"/>
    <property type="match status" value="1"/>
</dbReference>
<dbReference type="PANTHER" id="PTHR45527:SF1">
    <property type="entry name" value="FATTY ACID SYNTHASE"/>
    <property type="match status" value="1"/>
</dbReference>
<keyword evidence="2" id="KW-0597">Phosphoprotein</keyword>
<dbReference type="InterPro" id="IPR006162">
    <property type="entry name" value="Ppantetheine_attach_site"/>
</dbReference>
<protein>
    <recommendedName>
        <fullName evidence="3">Carrier domain-containing protein</fullName>
    </recommendedName>
</protein>
<dbReference type="EMBL" id="JAAFYZ010000018">
    <property type="protein sequence ID" value="MBS2546780.1"/>
    <property type="molecule type" value="Genomic_DNA"/>
</dbReference>
<dbReference type="RefSeq" id="WP_212008423.1">
    <property type="nucleotide sequence ID" value="NZ_JAAFYZ010000018.1"/>
</dbReference>
<evidence type="ECO:0000313" key="5">
    <source>
        <dbReference type="Proteomes" id="UP000730482"/>
    </source>
</evidence>
<keyword evidence="1" id="KW-0596">Phosphopantetheine</keyword>
<dbReference type="InterPro" id="IPR036736">
    <property type="entry name" value="ACP-like_sf"/>
</dbReference>
<dbReference type="InterPro" id="IPR009081">
    <property type="entry name" value="PP-bd_ACP"/>
</dbReference>
<evidence type="ECO:0000313" key="4">
    <source>
        <dbReference type="EMBL" id="MBS2546780.1"/>
    </source>
</evidence>
<keyword evidence="5" id="KW-1185">Reference proteome</keyword>
<dbReference type="InterPro" id="IPR020806">
    <property type="entry name" value="PKS_PP-bd"/>
</dbReference>
<accession>A0ABS5KL74</accession>
<dbReference type="SUPFAM" id="SSF47336">
    <property type="entry name" value="ACP-like"/>
    <property type="match status" value="1"/>
</dbReference>
<dbReference type="Pfam" id="PF00550">
    <property type="entry name" value="PP-binding"/>
    <property type="match status" value="1"/>
</dbReference>
<organism evidence="4 5">
    <name type="scientific">Catenulispora pinistramenti</name>
    <dbReference type="NCBI Taxonomy" id="2705254"/>
    <lineage>
        <taxon>Bacteria</taxon>
        <taxon>Bacillati</taxon>
        <taxon>Actinomycetota</taxon>
        <taxon>Actinomycetes</taxon>
        <taxon>Catenulisporales</taxon>
        <taxon>Catenulisporaceae</taxon>
        <taxon>Catenulispora</taxon>
    </lineage>
</organism>
<gene>
    <name evidence="4" type="ORF">KGQ19_07855</name>
</gene>
<reference evidence="4 5" key="1">
    <citation type="submission" date="2020-02" db="EMBL/GenBank/DDBJ databases">
        <title>Acidophilic actinobacteria isolated from forest soil.</title>
        <authorList>
            <person name="Golinska P."/>
        </authorList>
    </citation>
    <scope>NUCLEOTIDE SEQUENCE [LARGE SCALE GENOMIC DNA]</scope>
    <source>
        <strain evidence="4 5">NL8</strain>
    </source>
</reference>
<dbReference type="Proteomes" id="UP000730482">
    <property type="component" value="Unassembled WGS sequence"/>
</dbReference>
<proteinExistence type="predicted"/>
<dbReference type="PROSITE" id="PS00012">
    <property type="entry name" value="PHOSPHOPANTETHEINE"/>
    <property type="match status" value="1"/>
</dbReference>
<name>A0ABS5KL74_9ACTN</name>
<dbReference type="PROSITE" id="PS50075">
    <property type="entry name" value="CARRIER"/>
    <property type="match status" value="1"/>
</dbReference>
<dbReference type="Gene3D" id="1.10.1200.10">
    <property type="entry name" value="ACP-like"/>
    <property type="match status" value="1"/>
</dbReference>
<sequence>MTAPEISALIGELLEVSDVAPDDDFFDIGGNSLLALDLLARLEERTGMNFTLLDIFRAASPDQLAALIADQSREGSGAEAAGPR</sequence>